<dbReference type="EMBL" id="MEWU01000023">
    <property type="protein sequence ID" value="OGC83324.1"/>
    <property type="molecule type" value="Genomic_DNA"/>
</dbReference>
<evidence type="ECO:0000256" key="6">
    <source>
        <dbReference type="ARBA" id="ARBA00022705"/>
    </source>
</evidence>
<dbReference type="Pfam" id="PF07733">
    <property type="entry name" value="DNA_pol3_alpha"/>
    <property type="match status" value="1"/>
</dbReference>
<dbReference type="Pfam" id="PF14579">
    <property type="entry name" value="HHH_6"/>
    <property type="match status" value="1"/>
</dbReference>
<feature type="domain" description="Polymerase/histidinol phosphatase N-terminal" evidence="10">
    <location>
        <begin position="6"/>
        <end position="73"/>
    </location>
</feature>
<dbReference type="SMART" id="SM00481">
    <property type="entry name" value="POLIIIAc"/>
    <property type="match status" value="1"/>
</dbReference>
<dbReference type="InterPro" id="IPR041931">
    <property type="entry name" value="DNA_pol3_alpha_thumb_dom"/>
</dbReference>
<dbReference type="PANTHER" id="PTHR32294:SF0">
    <property type="entry name" value="DNA POLYMERASE III SUBUNIT ALPHA"/>
    <property type="match status" value="1"/>
</dbReference>
<dbReference type="STRING" id="1797240.A3D68_00445"/>
<proteinExistence type="predicted"/>
<comment type="catalytic activity">
    <reaction evidence="8">
        <text>DNA(n) + a 2'-deoxyribonucleoside 5'-triphosphate = DNA(n+1) + diphosphate</text>
        <dbReference type="Rhea" id="RHEA:22508"/>
        <dbReference type="Rhea" id="RHEA-COMP:17339"/>
        <dbReference type="Rhea" id="RHEA-COMP:17340"/>
        <dbReference type="ChEBI" id="CHEBI:33019"/>
        <dbReference type="ChEBI" id="CHEBI:61560"/>
        <dbReference type="ChEBI" id="CHEBI:173112"/>
        <dbReference type="EC" id="2.7.7.7"/>
    </reaction>
</comment>
<dbReference type="InterPro" id="IPR003141">
    <property type="entry name" value="Pol/His_phosphatase_N"/>
</dbReference>
<evidence type="ECO:0000256" key="9">
    <source>
        <dbReference type="SAM" id="MobiDB-lite"/>
    </source>
</evidence>
<gene>
    <name evidence="11" type="ORF">A3D68_00445</name>
</gene>
<dbReference type="PANTHER" id="PTHR32294">
    <property type="entry name" value="DNA POLYMERASE III SUBUNIT ALPHA"/>
    <property type="match status" value="1"/>
</dbReference>
<dbReference type="InterPro" id="IPR004013">
    <property type="entry name" value="PHP_dom"/>
</dbReference>
<protein>
    <recommendedName>
        <fullName evidence="3">DNA polymerase III subunit alpha</fullName>
        <ecNumber evidence="2">2.7.7.7</ecNumber>
    </recommendedName>
</protein>
<dbReference type="Gene3D" id="2.40.50.140">
    <property type="entry name" value="Nucleic acid-binding proteins"/>
    <property type="match status" value="1"/>
</dbReference>
<evidence type="ECO:0000256" key="5">
    <source>
        <dbReference type="ARBA" id="ARBA00022695"/>
    </source>
</evidence>
<evidence type="ECO:0000313" key="12">
    <source>
        <dbReference type="Proteomes" id="UP000177564"/>
    </source>
</evidence>
<dbReference type="CDD" id="cd04485">
    <property type="entry name" value="DnaE_OBF"/>
    <property type="match status" value="1"/>
</dbReference>
<keyword evidence="4" id="KW-0808">Transferase</keyword>
<dbReference type="GO" id="GO:0003887">
    <property type="term" value="F:DNA-directed DNA polymerase activity"/>
    <property type="evidence" value="ECO:0007669"/>
    <property type="project" value="UniProtKB-KW"/>
</dbReference>
<comment type="subcellular location">
    <subcellularLocation>
        <location evidence="1">Cytoplasm</location>
    </subcellularLocation>
</comment>
<keyword evidence="6" id="KW-0235">DNA replication</keyword>
<dbReference type="InterPro" id="IPR004805">
    <property type="entry name" value="DnaE2/DnaE/PolC"/>
</dbReference>
<accession>A0A1F4XP10</accession>
<keyword evidence="7" id="KW-0239">DNA-directed DNA polymerase</keyword>
<comment type="caution">
    <text evidence="11">The sequence shown here is derived from an EMBL/GenBank/DDBJ whole genome shotgun (WGS) entry which is preliminary data.</text>
</comment>
<dbReference type="Pfam" id="PF01336">
    <property type="entry name" value="tRNA_anti-codon"/>
    <property type="match status" value="1"/>
</dbReference>
<dbReference type="InterPro" id="IPR012340">
    <property type="entry name" value="NA-bd_OB-fold"/>
</dbReference>
<evidence type="ECO:0000256" key="1">
    <source>
        <dbReference type="ARBA" id="ARBA00004496"/>
    </source>
</evidence>
<evidence type="ECO:0000256" key="4">
    <source>
        <dbReference type="ARBA" id="ARBA00022679"/>
    </source>
</evidence>
<dbReference type="SUPFAM" id="SSF89550">
    <property type="entry name" value="PHP domain-like"/>
    <property type="match status" value="1"/>
</dbReference>
<dbReference type="Proteomes" id="UP000177564">
    <property type="component" value="Unassembled WGS sequence"/>
</dbReference>
<organism evidence="11 12">
    <name type="scientific">Candidatus Adlerbacteria bacterium RIFCSPHIGHO2_02_FULL_52_17</name>
    <dbReference type="NCBI Taxonomy" id="1797240"/>
    <lineage>
        <taxon>Bacteria</taxon>
        <taxon>Candidatus Adleribacteriota</taxon>
    </lineage>
</organism>
<reference evidence="11 12" key="1">
    <citation type="journal article" date="2016" name="Nat. Commun.">
        <title>Thousands of microbial genomes shed light on interconnected biogeochemical processes in an aquifer system.</title>
        <authorList>
            <person name="Anantharaman K."/>
            <person name="Brown C.T."/>
            <person name="Hug L.A."/>
            <person name="Sharon I."/>
            <person name="Castelle C.J."/>
            <person name="Probst A.J."/>
            <person name="Thomas B.C."/>
            <person name="Singh A."/>
            <person name="Wilkins M.J."/>
            <person name="Karaoz U."/>
            <person name="Brodie E.L."/>
            <person name="Williams K.H."/>
            <person name="Hubbard S.S."/>
            <person name="Banfield J.F."/>
        </authorList>
    </citation>
    <scope>NUCLEOTIDE SEQUENCE [LARGE SCALE GENOMIC DNA]</scope>
</reference>
<name>A0A1F4XP10_9BACT</name>
<sequence length="1065" mass="117241">MAAPFVHLHVHSHYSLLKALPKIPDLVAAAKKEGCEALALTDLGSMYGTIEFIKECRKAEIKPIVGLDIAEEGGGRIILLVENAAGYKNLLALMTAANFAEHQSEPVVTLEELAGRTDGLLAIGNHLSGAHVFEYQKLFGKDNFYVNVAMQEIFYIAPKDRRAWETLCAIGDRGPTDHGDISDEEENYAFPTAGEMQKRFPKEALDQTLAIAARCNLEITLGSWIFPPYTTQDGITYDQELRRIIEKGLAYRGFKETPTVRERIEYEYKIICDKGYSPYFLVVADLLHFARESGILATTRGSAGGSLVSYLTGVTTINPLEYQLPFERFLNPERPKAPDIDMDFADNRRDEVIDYVRKTYGENRVAQIGTFGTMLARGVVRDVARALGHPYGLGDRIAREVPFGSQGFPMTLDRALEENATLKKMYESEPDVHDIIDLGKKIEGCARHISVHAAGVVISPGPLVEYAPLQHDPKSTNKEGGKIITQYDMYSITDEYGGVGLLKFDFLGIRNLAILAHAVKLVENTRWIKVDIERVPVDDTKTFEMLARGETEGTFQLGGAGMTRYLKELRPTSIHDINAMVALFRPGPMETIPSYIERKHNPALITYLDPRMKDYLDFSYGLLVYQDDVLLTAIKIAGYSWLEADALRKAMGKKIPAEMEKQREKLIAGAVKNGMSQQKAEMLWKLIEPFAAYGFGKAHAASYGRVAYQTAYMKANFPVEYMAAVLTAEAGDIDTVSVMVRECKRMGVPVLPPDINESFGDFTVVLNGSGNAKVEPITRFANGSVSTLGFPDPEKVPPPGGETEPSAPRTIGSPPGGGTATNDSIRFGLYSIKNVGSGVADSIIAERKARGPFVSISDFLRRIKDQNLNKRGLESLIECGALDCLGEPGLADGGRGTMLASIELLLEYHRETSKEQQQDSLFAGQGDVADITLPPAEAATQAQRLAWEKELLGLYVSGHPLDRFKEQLSKRPMTLEELHKKMTPGMTAVAAGMVESVRTILTRGGDQMAFVKITDHSGSIEAAVFPRVFAEHKDILKPDAVIALKGRLSQRNGELSMVADKLKVL</sequence>
<evidence type="ECO:0000259" key="10">
    <source>
        <dbReference type="SMART" id="SM00481"/>
    </source>
</evidence>
<dbReference type="GO" id="GO:0005737">
    <property type="term" value="C:cytoplasm"/>
    <property type="evidence" value="ECO:0007669"/>
    <property type="project" value="UniProtKB-SubCell"/>
</dbReference>
<dbReference type="EC" id="2.7.7.7" evidence="2"/>
<dbReference type="GO" id="GO:0008408">
    <property type="term" value="F:3'-5' exonuclease activity"/>
    <property type="evidence" value="ECO:0007669"/>
    <property type="project" value="InterPro"/>
</dbReference>
<dbReference type="NCBIfam" id="TIGR00594">
    <property type="entry name" value="polc"/>
    <property type="match status" value="1"/>
</dbReference>
<dbReference type="Pfam" id="PF02811">
    <property type="entry name" value="PHP"/>
    <property type="match status" value="1"/>
</dbReference>
<dbReference type="InterPro" id="IPR011708">
    <property type="entry name" value="DNA_pol3_alpha_NTPase_dom"/>
</dbReference>
<dbReference type="GO" id="GO:0003676">
    <property type="term" value="F:nucleic acid binding"/>
    <property type="evidence" value="ECO:0007669"/>
    <property type="project" value="InterPro"/>
</dbReference>
<evidence type="ECO:0000256" key="7">
    <source>
        <dbReference type="ARBA" id="ARBA00022932"/>
    </source>
</evidence>
<evidence type="ECO:0000256" key="8">
    <source>
        <dbReference type="ARBA" id="ARBA00049244"/>
    </source>
</evidence>
<dbReference type="InterPro" id="IPR004365">
    <property type="entry name" value="NA-bd_OB_tRNA"/>
</dbReference>
<feature type="region of interest" description="Disordered" evidence="9">
    <location>
        <begin position="786"/>
        <end position="818"/>
    </location>
</feature>
<dbReference type="Gene3D" id="1.10.10.1600">
    <property type="entry name" value="Bacterial DNA polymerase III alpha subunit, thumb domain"/>
    <property type="match status" value="1"/>
</dbReference>
<evidence type="ECO:0000256" key="2">
    <source>
        <dbReference type="ARBA" id="ARBA00012417"/>
    </source>
</evidence>
<dbReference type="GO" id="GO:0006260">
    <property type="term" value="P:DNA replication"/>
    <property type="evidence" value="ECO:0007669"/>
    <property type="project" value="UniProtKB-KW"/>
</dbReference>
<dbReference type="InterPro" id="IPR040982">
    <property type="entry name" value="DNA_pol3_finger"/>
</dbReference>
<dbReference type="Gene3D" id="3.20.20.140">
    <property type="entry name" value="Metal-dependent hydrolases"/>
    <property type="match status" value="2"/>
</dbReference>
<dbReference type="AlphaFoldDB" id="A0A1F4XP10"/>
<evidence type="ECO:0000256" key="3">
    <source>
        <dbReference type="ARBA" id="ARBA00019114"/>
    </source>
</evidence>
<dbReference type="InterPro" id="IPR029460">
    <property type="entry name" value="DNAPol_HHH"/>
</dbReference>
<keyword evidence="5" id="KW-0548">Nucleotidyltransferase</keyword>
<dbReference type="InterPro" id="IPR016195">
    <property type="entry name" value="Pol/histidinol_Pase-like"/>
</dbReference>
<evidence type="ECO:0000313" key="11">
    <source>
        <dbReference type="EMBL" id="OGC83324.1"/>
    </source>
</evidence>
<dbReference type="Pfam" id="PF17657">
    <property type="entry name" value="DNA_pol3_finger"/>
    <property type="match status" value="1"/>
</dbReference>
<dbReference type="Gene3D" id="1.10.150.870">
    <property type="match status" value="1"/>
</dbReference>